<feature type="region of interest" description="Disordered" evidence="1">
    <location>
        <begin position="24"/>
        <end position="57"/>
    </location>
</feature>
<keyword evidence="2" id="KW-0472">Membrane</keyword>
<name>A0ABS8RY63_DATST</name>
<sequence>MAGTIVYNTNAKEKVTKRRYRITRTGSAPGGSGSALGAAVSAPGVADSAPGGAGAAPVGSGGGGGGAAVELWCVAKNNAEDTALQSAIIGLVGLEVLIVGLYSSVDPAMTLKISIKRLHLSSMITFSSMVIMGVNFH</sequence>
<feature type="transmembrane region" description="Helical" evidence="2">
    <location>
        <begin position="84"/>
        <end position="105"/>
    </location>
</feature>
<proteinExistence type="predicted"/>
<feature type="transmembrane region" description="Helical" evidence="2">
    <location>
        <begin position="117"/>
        <end position="136"/>
    </location>
</feature>
<gene>
    <name evidence="3" type="ORF">HAX54_009554</name>
</gene>
<dbReference type="EMBL" id="JACEIK010000152">
    <property type="protein sequence ID" value="MCD7451106.1"/>
    <property type="molecule type" value="Genomic_DNA"/>
</dbReference>
<evidence type="ECO:0000256" key="2">
    <source>
        <dbReference type="SAM" id="Phobius"/>
    </source>
</evidence>
<comment type="caution">
    <text evidence="3">The sequence shown here is derived from an EMBL/GenBank/DDBJ whole genome shotgun (WGS) entry which is preliminary data.</text>
</comment>
<dbReference type="Proteomes" id="UP000823775">
    <property type="component" value="Unassembled WGS sequence"/>
</dbReference>
<keyword evidence="2" id="KW-1133">Transmembrane helix</keyword>
<protein>
    <submittedName>
        <fullName evidence="3">Uncharacterized protein</fullName>
    </submittedName>
</protein>
<evidence type="ECO:0000313" key="4">
    <source>
        <dbReference type="Proteomes" id="UP000823775"/>
    </source>
</evidence>
<feature type="compositionally biased region" description="Low complexity" evidence="1">
    <location>
        <begin position="35"/>
        <end position="50"/>
    </location>
</feature>
<reference evidence="3 4" key="1">
    <citation type="journal article" date="2021" name="BMC Genomics">
        <title>Datura genome reveals duplications of psychoactive alkaloid biosynthetic genes and high mutation rate following tissue culture.</title>
        <authorList>
            <person name="Rajewski A."/>
            <person name="Carter-House D."/>
            <person name="Stajich J."/>
            <person name="Litt A."/>
        </authorList>
    </citation>
    <scope>NUCLEOTIDE SEQUENCE [LARGE SCALE GENOMIC DNA]</scope>
    <source>
        <strain evidence="3">AR-01</strain>
    </source>
</reference>
<keyword evidence="2" id="KW-0812">Transmembrane</keyword>
<evidence type="ECO:0000313" key="3">
    <source>
        <dbReference type="EMBL" id="MCD7451106.1"/>
    </source>
</evidence>
<keyword evidence="4" id="KW-1185">Reference proteome</keyword>
<accession>A0ABS8RY63</accession>
<evidence type="ECO:0000256" key="1">
    <source>
        <dbReference type="SAM" id="MobiDB-lite"/>
    </source>
</evidence>
<organism evidence="3 4">
    <name type="scientific">Datura stramonium</name>
    <name type="common">Jimsonweed</name>
    <name type="synonym">Common thornapple</name>
    <dbReference type="NCBI Taxonomy" id="4076"/>
    <lineage>
        <taxon>Eukaryota</taxon>
        <taxon>Viridiplantae</taxon>
        <taxon>Streptophyta</taxon>
        <taxon>Embryophyta</taxon>
        <taxon>Tracheophyta</taxon>
        <taxon>Spermatophyta</taxon>
        <taxon>Magnoliopsida</taxon>
        <taxon>eudicotyledons</taxon>
        <taxon>Gunneridae</taxon>
        <taxon>Pentapetalae</taxon>
        <taxon>asterids</taxon>
        <taxon>lamiids</taxon>
        <taxon>Solanales</taxon>
        <taxon>Solanaceae</taxon>
        <taxon>Solanoideae</taxon>
        <taxon>Datureae</taxon>
        <taxon>Datura</taxon>
    </lineage>
</organism>